<dbReference type="Proteomes" id="UP000054804">
    <property type="component" value="Unassembled WGS sequence"/>
</dbReference>
<feature type="transmembrane region" description="Helical" evidence="6">
    <location>
        <begin position="87"/>
        <end position="105"/>
    </location>
</feature>
<evidence type="ECO:0000256" key="2">
    <source>
        <dbReference type="ARBA" id="ARBA00022475"/>
    </source>
</evidence>
<comment type="subcellular location">
    <subcellularLocation>
        <location evidence="1">Cell membrane</location>
        <topology evidence="1">Multi-pass membrane protein</topology>
    </subcellularLocation>
</comment>
<evidence type="ECO:0000256" key="3">
    <source>
        <dbReference type="ARBA" id="ARBA00022692"/>
    </source>
</evidence>
<dbReference type="Pfam" id="PF03631">
    <property type="entry name" value="Virul_fac_BrkB"/>
    <property type="match status" value="1"/>
</dbReference>
<evidence type="ECO:0000256" key="5">
    <source>
        <dbReference type="ARBA" id="ARBA00023136"/>
    </source>
</evidence>
<dbReference type="AlphaFoldDB" id="A0A0W7X5W2"/>
<keyword evidence="2" id="KW-1003">Cell membrane</keyword>
<dbReference type="InterPro" id="IPR017039">
    <property type="entry name" value="Virul_fac_BrkB"/>
</dbReference>
<keyword evidence="5 6" id="KW-0472">Membrane</keyword>
<accession>A0A0W7X5W2</accession>
<keyword evidence="3 6" id="KW-0812">Transmembrane</keyword>
<evidence type="ECO:0000256" key="4">
    <source>
        <dbReference type="ARBA" id="ARBA00022989"/>
    </source>
</evidence>
<dbReference type="STRING" id="1765722.AT728_25150"/>
<dbReference type="GO" id="GO:0005886">
    <property type="term" value="C:plasma membrane"/>
    <property type="evidence" value="ECO:0007669"/>
    <property type="project" value="UniProtKB-SubCell"/>
</dbReference>
<evidence type="ECO:0000313" key="7">
    <source>
        <dbReference type="EMBL" id="KUF18255.1"/>
    </source>
</evidence>
<name>A0A0W7X5W2_9ACTN</name>
<dbReference type="OrthoDB" id="3772792at2"/>
<feature type="transmembrane region" description="Helical" evidence="6">
    <location>
        <begin position="30"/>
        <end position="48"/>
    </location>
</feature>
<dbReference type="RefSeq" id="WP_058847627.1">
    <property type="nucleotide sequence ID" value="NZ_LOCL01000031.1"/>
</dbReference>
<keyword evidence="4 6" id="KW-1133">Transmembrane helix</keyword>
<feature type="transmembrane region" description="Helical" evidence="6">
    <location>
        <begin position="126"/>
        <end position="147"/>
    </location>
</feature>
<sequence length="268" mass="29012">MATVRPARSLASRVVKELVRVNILDTATRLAAQAFLAALPMLIAVASLCPRPVRRELLRSLRSTFAAGGPLRAPVDEMYAGTQRTPYSWGAASVLVALLSATAFTRALQRLCERSWQLPRADVRAMVWRWACWLVVWVAVLVLRGALHTAFGAGPAVGVALEVTAAVLLWWWSQHLLLAGRVPWLPLLPGALLTGAGVAVYSGVSAVWLPRALEHGVERYGPLGAVFALLSWLIVFFVVVVLGTVVGSVLAHEESVRRRWGPPGPPSR</sequence>
<comment type="caution">
    <text evidence="7">The sequence shown here is derived from an EMBL/GenBank/DDBJ whole genome shotgun (WGS) entry which is preliminary data.</text>
</comment>
<feature type="transmembrane region" description="Helical" evidence="6">
    <location>
        <begin position="229"/>
        <end position="251"/>
    </location>
</feature>
<protein>
    <submittedName>
        <fullName evidence="7">Ribonuclease BN</fullName>
    </submittedName>
</protein>
<organism evidence="7 8">
    <name type="scientific">Streptomyces silvensis</name>
    <dbReference type="NCBI Taxonomy" id="1765722"/>
    <lineage>
        <taxon>Bacteria</taxon>
        <taxon>Bacillati</taxon>
        <taxon>Actinomycetota</taxon>
        <taxon>Actinomycetes</taxon>
        <taxon>Kitasatosporales</taxon>
        <taxon>Streptomycetaceae</taxon>
        <taxon>Streptomyces</taxon>
    </lineage>
</organism>
<proteinExistence type="predicted"/>
<evidence type="ECO:0000256" key="6">
    <source>
        <dbReference type="SAM" id="Phobius"/>
    </source>
</evidence>
<gene>
    <name evidence="7" type="ORF">AT728_25150</name>
</gene>
<feature type="transmembrane region" description="Helical" evidence="6">
    <location>
        <begin position="184"/>
        <end position="209"/>
    </location>
</feature>
<reference evidence="7 8" key="1">
    <citation type="submission" date="2015-12" db="EMBL/GenBank/DDBJ databases">
        <title>Draft genome sequence of Streptomyces silvensis ATCC 53525, a producer of novel hormone antagonists.</title>
        <authorList>
            <person name="Johnston C.W."/>
            <person name="Li Y."/>
            <person name="Magarvey N.A."/>
        </authorList>
    </citation>
    <scope>NUCLEOTIDE SEQUENCE [LARGE SCALE GENOMIC DNA]</scope>
    <source>
        <strain evidence="7 8">ATCC 53525</strain>
    </source>
</reference>
<feature type="transmembrane region" description="Helical" evidence="6">
    <location>
        <begin position="153"/>
        <end position="172"/>
    </location>
</feature>
<dbReference type="EMBL" id="LOCL01000031">
    <property type="protein sequence ID" value="KUF18255.1"/>
    <property type="molecule type" value="Genomic_DNA"/>
</dbReference>
<evidence type="ECO:0000256" key="1">
    <source>
        <dbReference type="ARBA" id="ARBA00004651"/>
    </source>
</evidence>
<evidence type="ECO:0000313" key="8">
    <source>
        <dbReference type="Proteomes" id="UP000054804"/>
    </source>
</evidence>
<keyword evidence="8" id="KW-1185">Reference proteome</keyword>